<dbReference type="Pfam" id="PF00083">
    <property type="entry name" value="Sugar_tr"/>
    <property type="match status" value="1"/>
</dbReference>
<dbReference type="Proteomes" id="UP000054771">
    <property type="component" value="Unassembled WGS sequence"/>
</dbReference>
<dbReference type="InterPro" id="IPR050360">
    <property type="entry name" value="MFS_Sugar_Transporters"/>
</dbReference>
<evidence type="ECO:0000256" key="2">
    <source>
        <dbReference type="ARBA" id="ARBA00022692"/>
    </source>
</evidence>
<keyword evidence="6" id="KW-1185">Reference proteome</keyword>
<dbReference type="AlphaFoldDB" id="A0A0U5CIW0"/>
<evidence type="ECO:0000256" key="3">
    <source>
        <dbReference type="ARBA" id="ARBA00022989"/>
    </source>
</evidence>
<dbReference type="OrthoDB" id="6133115at2759"/>
<evidence type="ECO:0000256" key="1">
    <source>
        <dbReference type="ARBA" id="ARBA00004141"/>
    </source>
</evidence>
<dbReference type="InterPro" id="IPR036259">
    <property type="entry name" value="MFS_trans_sf"/>
</dbReference>
<dbReference type="EMBL" id="CDMC01000021">
    <property type="protein sequence ID" value="CEL10825.1"/>
    <property type="molecule type" value="Genomic_DNA"/>
</dbReference>
<protein>
    <submittedName>
        <fullName evidence="5">Putative Lactose permease</fullName>
    </submittedName>
</protein>
<name>A0A0U5CIW0_ASPCI</name>
<dbReference type="Gene3D" id="1.20.1250.20">
    <property type="entry name" value="MFS general substrate transporter like domains"/>
    <property type="match status" value="1"/>
</dbReference>
<keyword evidence="3" id="KW-1133">Transmembrane helix</keyword>
<reference evidence="6" key="1">
    <citation type="journal article" date="2016" name="Genome Announc.">
        <title>Draft genome sequences of fungus Aspergillus calidoustus.</title>
        <authorList>
            <person name="Horn F."/>
            <person name="Linde J."/>
            <person name="Mattern D.J."/>
            <person name="Walther G."/>
            <person name="Guthke R."/>
            <person name="Scherlach K."/>
            <person name="Martin K."/>
            <person name="Brakhage A.A."/>
            <person name="Petzke L."/>
            <person name="Valiante V."/>
        </authorList>
    </citation>
    <scope>NUCLEOTIDE SEQUENCE [LARGE SCALE GENOMIC DNA]</scope>
    <source>
        <strain evidence="6">SF006504</strain>
    </source>
</reference>
<gene>
    <name evidence="5" type="ORF">ASPCAL13934</name>
</gene>
<proteinExistence type="predicted"/>
<evidence type="ECO:0000256" key="4">
    <source>
        <dbReference type="ARBA" id="ARBA00023136"/>
    </source>
</evidence>
<keyword evidence="2" id="KW-0812">Transmembrane</keyword>
<evidence type="ECO:0000313" key="6">
    <source>
        <dbReference type="Proteomes" id="UP000054771"/>
    </source>
</evidence>
<sequence length="118" mass="13451">MLPTTTHLTTATWTGDSLFWLQTPESPGWLVSNDRHDEAKAIVANCHANGDHDHPLVALQMREMLATVDREHQTSWKGLFDLRVLVVSRSSRYRLMLNIAFSWFGRFSGNNLLPTHHA</sequence>
<evidence type="ECO:0000313" key="5">
    <source>
        <dbReference type="EMBL" id="CEL10825.1"/>
    </source>
</evidence>
<dbReference type="PANTHER" id="PTHR48022:SF70">
    <property type="entry name" value="MONOSACCHARIDE TRANSPORTER, PUTATIVE (AFU_ORTHOLOGUE AFUA_5G14540)-RELATED"/>
    <property type="match status" value="1"/>
</dbReference>
<dbReference type="PANTHER" id="PTHR48022">
    <property type="entry name" value="PLASTIDIC GLUCOSE TRANSPORTER 4"/>
    <property type="match status" value="1"/>
</dbReference>
<accession>A0A0U5CIW0</accession>
<comment type="subcellular location">
    <subcellularLocation>
        <location evidence="1">Membrane</location>
        <topology evidence="1">Multi-pass membrane protein</topology>
    </subcellularLocation>
</comment>
<dbReference type="InterPro" id="IPR005828">
    <property type="entry name" value="MFS_sugar_transport-like"/>
</dbReference>
<dbReference type="GO" id="GO:0016020">
    <property type="term" value="C:membrane"/>
    <property type="evidence" value="ECO:0007669"/>
    <property type="project" value="UniProtKB-SubCell"/>
</dbReference>
<keyword evidence="4" id="KW-0472">Membrane</keyword>
<dbReference type="GO" id="GO:0005351">
    <property type="term" value="F:carbohydrate:proton symporter activity"/>
    <property type="evidence" value="ECO:0007669"/>
    <property type="project" value="TreeGrafter"/>
</dbReference>
<organism evidence="5 6">
    <name type="scientific">Aspergillus calidoustus</name>
    <dbReference type="NCBI Taxonomy" id="454130"/>
    <lineage>
        <taxon>Eukaryota</taxon>
        <taxon>Fungi</taxon>
        <taxon>Dikarya</taxon>
        <taxon>Ascomycota</taxon>
        <taxon>Pezizomycotina</taxon>
        <taxon>Eurotiomycetes</taxon>
        <taxon>Eurotiomycetidae</taxon>
        <taxon>Eurotiales</taxon>
        <taxon>Aspergillaceae</taxon>
        <taxon>Aspergillus</taxon>
        <taxon>Aspergillus subgen. Nidulantes</taxon>
    </lineage>
</organism>